<name>A0A371RHZ7_9PROT</name>
<comment type="caution">
    <text evidence="3">The sequence shown here is derived from an EMBL/GenBank/DDBJ whole genome shotgun (WGS) entry which is preliminary data.</text>
</comment>
<gene>
    <name evidence="3" type="ORF">DX908_07015</name>
</gene>
<protein>
    <recommendedName>
        <fullName evidence="5">DUF676 domain-containing protein</fullName>
    </recommendedName>
</protein>
<sequence length="651" mass="72634">MAIIRIINVHGTFDAEPARSGESRLKWWQGERQFTGQPVEMPDRMEVPPSPFVEEIAKKFGGDEGRAVAECFRWSGSYKETQRREAGMALAEALESAIKADDDTYFILIGHSHGGNVIRYALQYIDLPKRQLERILSWNTVGTPFLHFRRPNSLWNLSRSKLLFVLGLSAFFFYGIATGVDVRCSVDKIAARDSFFPDFSCNWAQGWAPKKITQVIEGFDESFDELLELQDLSTDRPSMASQPAEMSAEADTGEEPPAEGDPLSDFATAPAEDEGEEPVEAEKYEEPSLGDHYSDLGGMMAEDVPMPQQFGLEEDFVQQQAAPAKGKSKDKEASPHDSAVNWLGEFQRGLFGMGGIVIALVAIFAFTGRKRDRALYNVFRTRRFRSVFLPKWNGFLSERDEAVVGLGLGAEKFSDKTKIIPQGALRPILFGVVLIVLFSLILRAEYDEESNNPFVAIIRSLKRLLTIKGKEEGMLSQTLSQQFTGLSDVTALFDAPFEFAVGSFVLVAVSLLFVSLSWADYLRTIGDARIVRSIRAVLLGTDDIQGESVFAVRYYPRKGEPSRAIVLSDEIAQAQQDRVNGSAPETLEFIRKEVGLYGLSLGGDIPNLSEKVGQHFTWDELYHTTYFTVPVVREFLIEKIAEKTPAARSFD</sequence>
<accession>A0A371RHZ7</accession>
<keyword evidence="2" id="KW-0472">Membrane</keyword>
<keyword evidence="4" id="KW-1185">Reference proteome</keyword>
<dbReference type="RefSeq" id="WP_116391692.1">
    <property type="nucleotide sequence ID" value="NZ_QUQO01000001.1"/>
</dbReference>
<keyword evidence="2" id="KW-0812">Transmembrane</keyword>
<proteinExistence type="predicted"/>
<dbReference type="Proteomes" id="UP000264589">
    <property type="component" value="Unassembled WGS sequence"/>
</dbReference>
<reference evidence="3 4" key="1">
    <citation type="submission" date="2018-08" db="EMBL/GenBank/DDBJ databases">
        <title>Parvularcula sp. SM1705, isolated from surface water of the South Sea China.</title>
        <authorList>
            <person name="Sun L."/>
        </authorList>
    </citation>
    <scope>NUCLEOTIDE SEQUENCE [LARGE SCALE GENOMIC DNA]</scope>
    <source>
        <strain evidence="3 4">SM1705</strain>
    </source>
</reference>
<dbReference type="SUPFAM" id="SSF53474">
    <property type="entry name" value="alpha/beta-Hydrolases"/>
    <property type="match status" value="1"/>
</dbReference>
<evidence type="ECO:0000256" key="2">
    <source>
        <dbReference type="SAM" id="Phobius"/>
    </source>
</evidence>
<dbReference type="Gene3D" id="3.40.50.1820">
    <property type="entry name" value="alpha/beta hydrolase"/>
    <property type="match status" value="1"/>
</dbReference>
<dbReference type="EMBL" id="QUQO01000001">
    <property type="protein sequence ID" value="RFB05061.1"/>
    <property type="molecule type" value="Genomic_DNA"/>
</dbReference>
<feature type="region of interest" description="Disordered" evidence="1">
    <location>
        <begin position="235"/>
        <end position="300"/>
    </location>
</feature>
<evidence type="ECO:0000313" key="3">
    <source>
        <dbReference type="EMBL" id="RFB05061.1"/>
    </source>
</evidence>
<dbReference type="OrthoDB" id="231913at2"/>
<evidence type="ECO:0008006" key="5">
    <source>
        <dbReference type="Google" id="ProtNLM"/>
    </source>
</evidence>
<feature type="transmembrane region" description="Helical" evidence="2">
    <location>
        <begin position="424"/>
        <end position="442"/>
    </location>
</feature>
<dbReference type="InterPro" id="IPR029058">
    <property type="entry name" value="AB_hydrolase_fold"/>
</dbReference>
<feature type="transmembrane region" description="Helical" evidence="2">
    <location>
        <begin position="349"/>
        <end position="367"/>
    </location>
</feature>
<dbReference type="AlphaFoldDB" id="A0A371RHZ7"/>
<evidence type="ECO:0000256" key="1">
    <source>
        <dbReference type="SAM" id="MobiDB-lite"/>
    </source>
</evidence>
<organism evidence="3 4">
    <name type="scientific">Parvularcula marina</name>
    <dbReference type="NCBI Taxonomy" id="2292771"/>
    <lineage>
        <taxon>Bacteria</taxon>
        <taxon>Pseudomonadati</taxon>
        <taxon>Pseudomonadota</taxon>
        <taxon>Alphaproteobacteria</taxon>
        <taxon>Parvularculales</taxon>
        <taxon>Parvularculaceae</taxon>
        <taxon>Parvularcula</taxon>
    </lineage>
</organism>
<feature type="transmembrane region" description="Helical" evidence="2">
    <location>
        <begin position="499"/>
        <end position="519"/>
    </location>
</feature>
<dbReference type="InParanoid" id="A0A371RHZ7"/>
<evidence type="ECO:0000313" key="4">
    <source>
        <dbReference type="Proteomes" id="UP000264589"/>
    </source>
</evidence>
<keyword evidence="2" id="KW-1133">Transmembrane helix</keyword>